<sequence length="40" mass="4536">MANTIYRVIRKSRYIVVSVKLLANKVPGVSQENLTFASIR</sequence>
<evidence type="ECO:0000313" key="1">
    <source>
        <dbReference type="EMBL" id="MBB6546252.1"/>
    </source>
</evidence>
<reference evidence="1 2" key="1">
    <citation type="submission" date="2020-08" db="EMBL/GenBank/DDBJ databases">
        <title>Sequencing the genomes of 1000 actinobacteria strains.</title>
        <authorList>
            <person name="Klenk H.-P."/>
        </authorList>
    </citation>
    <scope>NUCLEOTIDE SEQUENCE [LARGE SCALE GENOMIC DNA]</scope>
    <source>
        <strain evidence="1 2">DSM 43768</strain>
    </source>
</reference>
<evidence type="ECO:0000313" key="2">
    <source>
        <dbReference type="Proteomes" id="UP000565579"/>
    </source>
</evidence>
<dbReference type="Proteomes" id="UP000565579">
    <property type="component" value="Unassembled WGS sequence"/>
</dbReference>
<accession>A0A7X0NMM9</accession>
<gene>
    <name evidence="1" type="ORF">HD593_001047</name>
</gene>
<proteinExistence type="predicted"/>
<dbReference type="AlphaFoldDB" id="A0A7X0NMM9"/>
<protein>
    <submittedName>
        <fullName evidence="1">Uncharacterized protein</fullName>
    </submittedName>
</protein>
<organism evidence="1 2">
    <name type="scientific">Nonomuraea rubra</name>
    <dbReference type="NCBI Taxonomy" id="46180"/>
    <lineage>
        <taxon>Bacteria</taxon>
        <taxon>Bacillati</taxon>
        <taxon>Actinomycetota</taxon>
        <taxon>Actinomycetes</taxon>
        <taxon>Streptosporangiales</taxon>
        <taxon>Streptosporangiaceae</taxon>
        <taxon>Nonomuraea</taxon>
    </lineage>
</organism>
<keyword evidence="2" id="KW-1185">Reference proteome</keyword>
<comment type="caution">
    <text evidence="1">The sequence shown here is derived from an EMBL/GenBank/DDBJ whole genome shotgun (WGS) entry which is preliminary data.</text>
</comment>
<name>A0A7X0NMM9_9ACTN</name>
<dbReference type="EMBL" id="JACHMI010000001">
    <property type="protein sequence ID" value="MBB6546252.1"/>
    <property type="molecule type" value="Genomic_DNA"/>
</dbReference>